<dbReference type="GO" id="GO:0005886">
    <property type="term" value="C:plasma membrane"/>
    <property type="evidence" value="ECO:0007669"/>
    <property type="project" value="UniProtKB-SubCell"/>
</dbReference>
<protein>
    <submittedName>
        <fullName evidence="9">Polyol permease family</fullName>
    </submittedName>
</protein>
<accession>A0A846S006</accession>
<feature type="transmembrane region" description="Helical" evidence="7">
    <location>
        <begin position="58"/>
        <end position="79"/>
    </location>
</feature>
<feature type="transmembrane region" description="Helical" evidence="7">
    <location>
        <begin position="185"/>
        <end position="204"/>
    </location>
</feature>
<feature type="transmembrane region" description="Helical" evidence="7">
    <location>
        <begin position="21"/>
        <end position="38"/>
    </location>
</feature>
<dbReference type="SUPFAM" id="SSF103473">
    <property type="entry name" value="MFS general substrate transporter"/>
    <property type="match status" value="1"/>
</dbReference>
<evidence type="ECO:0000256" key="6">
    <source>
        <dbReference type="ARBA" id="ARBA00023136"/>
    </source>
</evidence>
<feature type="transmembrane region" description="Helical" evidence="7">
    <location>
        <begin position="326"/>
        <end position="355"/>
    </location>
</feature>
<organism evidence="9 10">
    <name type="scientific">Brevibacterium marinum</name>
    <dbReference type="NCBI Taxonomy" id="418643"/>
    <lineage>
        <taxon>Bacteria</taxon>
        <taxon>Bacillati</taxon>
        <taxon>Actinomycetota</taxon>
        <taxon>Actinomycetes</taxon>
        <taxon>Micrococcales</taxon>
        <taxon>Brevibacteriaceae</taxon>
        <taxon>Brevibacterium</taxon>
    </lineage>
</organism>
<dbReference type="InterPro" id="IPR036259">
    <property type="entry name" value="MFS_trans_sf"/>
</dbReference>
<sequence>MSGPTAAPQTSGFSRFLTSQGISAKIAWGFLALMLFMVGDGIELSFLSNYLTGQGFGAGSIATLFSVYGFIVAIAAWLAGALAESWGPRRVMIIGGSIWIVLEVVFLVGGVIPGNYTIMIISYAVRAIGYPFFAYGFLVWVTMETPNEVMGKAVGWYWFFNAMGLGVISGYFVSAVVEPFGALGTLWSAIVFVIVATVMVAVLVKSQKSARRPTRKETLDGLVKSVSIMAEKPKVAVGGILRLINTMSYYSFAVFLNVYMVQTIGFSQSEWSSIWGTMLFANVLANLISGYASDLFGRLNVIAWGGGLATAITILGFYYVPQGVGANYLIVIIIGIIYGLALGMYVPLSAVVPLLATEHKAAAVAVLNLGAGASNFVGPVIAGLVPIMGVAPVIWVLAAIYIIGLFLTYLLRAPGIEPEKIETRRIARAARQTELNGATAAEES</sequence>
<comment type="caution">
    <text evidence="9">The sequence shown here is derived from an EMBL/GenBank/DDBJ whole genome shotgun (WGS) entry which is preliminary data.</text>
</comment>
<dbReference type="InterPro" id="IPR004748">
    <property type="entry name" value="Polyol_permease-like"/>
</dbReference>
<dbReference type="InterPro" id="IPR011701">
    <property type="entry name" value="MFS"/>
</dbReference>
<dbReference type="RefSeq" id="WP_167950797.1">
    <property type="nucleotide sequence ID" value="NZ_BAAAPQ010000016.1"/>
</dbReference>
<feature type="domain" description="Major facilitator superfamily (MFS) profile" evidence="8">
    <location>
        <begin position="25"/>
        <end position="416"/>
    </location>
</feature>
<feature type="transmembrane region" description="Helical" evidence="7">
    <location>
        <begin position="153"/>
        <end position="173"/>
    </location>
</feature>
<feature type="transmembrane region" description="Helical" evidence="7">
    <location>
        <begin position="273"/>
        <end position="292"/>
    </location>
</feature>
<dbReference type="GO" id="GO:0022857">
    <property type="term" value="F:transmembrane transporter activity"/>
    <property type="evidence" value="ECO:0007669"/>
    <property type="project" value="InterPro"/>
</dbReference>
<keyword evidence="2" id="KW-0813">Transport</keyword>
<reference evidence="9 10" key="1">
    <citation type="submission" date="2020-03" db="EMBL/GenBank/DDBJ databases">
        <title>Sequencing the genomes of 1000 actinobacteria strains.</title>
        <authorList>
            <person name="Klenk H.-P."/>
        </authorList>
    </citation>
    <scope>NUCLEOTIDE SEQUENCE [LARGE SCALE GENOMIC DNA]</scope>
    <source>
        <strain evidence="9 10">DSM 18964</strain>
    </source>
</reference>
<gene>
    <name evidence="9" type="ORF">BKA07_002050</name>
</gene>
<dbReference type="PROSITE" id="PS50850">
    <property type="entry name" value="MFS"/>
    <property type="match status" value="1"/>
</dbReference>
<evidence type="ECO:0000256" key="5">
    <source>
        <dbReference type="ARBA" id="ARBA00022989"/>
    </source>
</evidence>
<feature type="transmembrane region" description="Helical" evidence="7">
    <location>
        <begin position="91"/>
        <end position="112"/>
    </location>
</feature>
<feature type="transmembrane region" description="Helical" evidence="7">
    <location>
        <begin position="118"/>
        <end position="141"/>
    </location>
</feature>
<keyword evidence="6 7" id="KW-0472">Membrane</keyword>
<keyword evidence="4 7" id="KW-0812">Transmembrane</keyword>
<evidence type="ECO:0000256" key="1">
    <source>
        <dbReference type="ARBA" id="ARBA00004651"/>
    </source>
</evidence>
<dbReference type="Proteomes" id="UP000576792">
    <property type="component" value="Unassembled WGS sequence"/>
</dbReference>
<dbReference type="InterPro" id="IPR050171">
    <property type="entry name" value="MFS_Transporters"/>
</dbReference>
<dbReference type="NCBIfam" id="TIGR00897">
    <property type="entry name" value="2A0118"/>
    <property type="match status" value="1"/>
</dbReference>
<dbReference type="PANTHER" id="PTHR23517:SF13">
    <property type="entry name" value="MAJOR FACILITATOR SUPERFAMILY MFS_1"/>
    <property type="match status" value="1"/>
</dbReference>
<feature type="transmembrane region" description="Helical" evidence="7">
    <location>
        <begin position="362"/>
        <end position="387"/>
    </location>
</feature>
<keyword evidence="10" id="KW-1185">Reference proteome</keyword>
<dbReference type="EMBL" id="JAATJN010000001">
    <property type="protein sequence ID" value="NJC57015.1"/>
    <property type="molecule type" value="Genomic_DNA"/>
</dbReference>
<dbReference type="Gene3D" id="1.20.1250.20">
    <property type="entry name" value="MFS general substrate transporter like domains"/>
    <property type="match status" value="2"/>
</dbReference>
<name>A0A846S006_9MICO</name>
<evidence type="ECO:0000256" key="4">
    <source>
        <dbReference type="ARBA" id="ARBA00022692"/>
    </source>
</evidence>
<dbReference type="AlphaFoldDB" id="A0A846S006"/>
<dbReference type="PANTHER" id="PTHR23517">
    <property type="entry name" value="RESISTANCE PROTEIN MDTM, PUTATIVE-RELATED-RELATED"/>
    <property type="match status" value="1"/>
</dbReference>
<evidence type="ECO:0000256" key="3">
    <source>
        <dbReference type="ARBA" id="ARBA00022475"/>
    </source>
</evidence>
<feature type="transmembrane region" description="Helical" evidence="7">
    <location>
        <begin position="393"/>
        <end position="411"/>
    </location>
</feature>
<evidence type="ECO:0000256" key="7">
    <source>
        <dbReference type="SAM" id="Phobius"/>
    </source>
</evidence>
<evidence type="ECO:0000313" key="9">
    <source>
        <dbReference type="EMBL" id="NJC57015.1"/>
    </source>
</evidence>
<keyword evidence="5 7" id="KW-1133">Transmembrane helix</keyword>
<dbReference type="InterPro" id="IPR020846">
    <property type="entry name" value="MFS_dom"/>
</dbReference>
<evidence type="ECO:0000313" key="10">
    <source>
        <dbReference type="Proteomes" id="UP000576792"/>
    </source>
</evidence>
<feature type="transmembrane region" description="Helical" evidence="7">
    <location>
        <begin position="249"/>
        <end position="267"/>
    </location>
</feature>
<dbReference type="CDD" id="cd17337">
    <property type="entry name" value="MFS_CsbX"/>
    <property type="match status" value="1"/>
</dbReference>
<evidence type="ECO:0000256" key="2">
    <source>
        <dbReference type="ARBA" id="ARBA00022448"/>
    </source>
</evidence>
<comment type="subcellular location">
    <subcellularLocation>
        <location evidence="1">Cell membrane</location>
        <topology evidence="1">Multi-pass membrane protein</topology>
    </subcellularLocation>
</comment>
<evidence type="ECO:0000259" key="8">
    <source>
        <dbReference type="PROSITE" id="PS50850"/>
    </source>
</evidence>
<dbReference type="Pfam" id="PF07690">
    <property type="entry name" value="MFS_1"/>
    <property type="match status" value="2"/>
</dbReference>
<proteinExistence type="predicted"/>
<feature type="transmembrane region" description="Helical" evidence="7">
    <location>
        <begin position="299"/>
        <end position="320"/>
    </location>
</feature>
<keyword evidence="3" id="KW-1003">Cell membrane</keyword>